<accession>A0AAW1XSG3</accession>
<organism evidence="2 3">
    <name type="scientific">Rubus argutus</name>
    <name type="common">Southern blackberry</name>
    <dbReference type="NCBI Taxonomy" id="59490"/>
    <lineage>
        <taxon>Eukaryota</taxon>
        <taxon>Viridiplantae</taxon>
        <taxon>Streptophyta</taxon>
        <taxon>Embryophyta</taxon>
        <taxon>Tracheophyta</taxon>
        <taxon>Spermatophyta</taxon>
        <taxon>Magnoliopsida</taxon>
        <taxon>eudicotyledons</taxon>
        <taxon>Gunneridae</taxon>
        <taxon>Pentapetalae</taxon>
        <taxon>rosids</taxon>
        <taxon>fabids</taxon>
        <taxon>Rosales</taxon>
        <taxon>Rosaceae</taxon>
        <taxon>Rosoideae</taxon>
        <taxon>Rosoideae incertae sedis</taxon>
        <taxon>Rubus</taxon>
    </lineage>
</organism>
<comment type="caution">
    <text evidence="2">The sequence shown here is derived from an EMBL/GenBank/DDBJ whole genome shotgun (WGS) entry which is preliminary data.</text>
</comment>
<feature type="region of interest" description="Disordered" evidence="1">
    <location>
        <begin position="39"/>
        <end position="63"/>
    </location>
</feature>
<evidence type="ECO:0000313" key="3">
    <source>
        <dbReference type="Proteomes" id="UP001457282"/>
    </source>
</evidence>
<dbReference type="EMBL" id="JBEDUW010000003">
    <property type="protein sequence ID" value="KAK9939379.1"/>
    <property type="molecule type" value="Genomic_DNA"/>
</dbReference>
<protein>
    <submittedName>
        <fullName evidence="2">Uncharacterized protein</fullName>
    </submittedName>
</protein>
<gene>
    <name evidence="2" type="ORF">M0R45_016075</name>
</gene>
<name>A0AAW1XSG3_RUBAR</name>
<evidence type="ECO:0000313" key="2">
    <source>
        <dbReference type="EMBL" id="KAK9939379.1"/>
    </source>
</evidence>
<keyword evidence="3" id="KW-1185">Reference proteome</keyword>
<proteinExistence type="predicted"/>
<dbReference type="Proteomes" id="UP001457282">
    <property type="component" value="Unassembled WGS sequence"/>
</dbReference>
<evidence type="ECO:0000256" key="1">
    <source>
        <dbReference type="SAM" id="MobiDB-lite"/>
    </source>
</evidence>
<reference evidence="2 3" key="1">
    <citation type="journal article" date="2023" name="G3 (Bethesda)">
        <title>A chromosome-length genome assembly and annotation of blackberry (Rubus argutus, cv. 'Hillquist').</title>
        <authorList>
            <person name="Bruna T."/>
            <person name="Aryal R."/>
            <person name="Dudchenko O."/>
            <person name="Sargent D.J."/>
            <person name="Mead D."/>
            <person name="Buti M."/>
            <person name="Cavallini A."/>
            <person name="Hytonen T."/>
            <person name="Andres J."/>
            <person name="Pham M."/>
            <person name="Weisz D."/>
            <person name="Mascagni F."/>
            <person name="Usai G."/>
            <person name="Natali L."/>
            <person name="Bassil N."/>
            <person name="Fernandez G.E."/>
            <person name="Lomsadze A."/>
            <person name="Armour M."/>
            <person name="Olukolu B."/>
            <person name="Poorten T."/>
            <person name="Britton C."/>
            <person name="Davik J."/>
            <person name="Ashrafi H."/>
            <person name="Aiden E.L."/>
            <person name="Borodovsky M."/>
            <person name="Worthington M."/>
        </authorList>
    </citation>
    <scope>NUCLEOTIDE SEQUENCE [LARGE SCALE GENOMIC DNA]</scope>
    <source>
        <strain evidence="2">PI 553951</strain>
    </source>
</reference>
<sequence length="90" mass="9606">MQSPGLWPLEADELVCGGSDWTLSLIKLSASRLESVLEKSDLEKSGEEEMQTGSGGGDEGYWSSSREMDEILGKVGNRGIGIFTAGSGFF</sequence>
<dbReference type="AlphaFoldDB" id="A0AAW1XSG3"/>